<keyword evidence="5" id="KW-0067">ATP-binding</keyword>
<evidence type="ECO:0000313" key="7">
    <source>
        <dbReference type="EMBL" id="VDN41673.1"/>
    </source>
</evidence>
<dbReference type="PANTHER" id="PTHR12755:SF3">
    <property type="entry name" value="POLYNUCLEOTIDE 5'-HYDROXYL-KINASE NOL9"/>
    <property type="match status" value="1"/>
</dbReference>
<dbReference type="GO" id="GO:0005634">
    <property type="term" value="C:nucleus"/>
    <property type="evidence" value="ECO:0007669"/>
    <property type="project" value="TreeGrafter"/>
</dbReference>
<gene>
    <name evidence="7" type="ORF">GPUH_LOCUS23583</name>
</gene>
<evidence type="ECO:0000256" key="4">
    <source>
        <dbReference type="ARBA" id="ARBA00022777"/>
    </source>
</evidence>
<name>A0A183ERJ1_9BILA</name>
<keyword evidence="3" id="KW-0547">Nucleotide-binding</keyword>
<evidence type="ECO:0000313" key="9">
    <source>
        <dbReference type="WBParaSite" id="GPUH_0002361201-mRNA-1"/>
    </source>
</evidence>
<proteinExistence type="inferred from homology"/>
<keyword evidence="8" id="KW-1185">Reference proteome</keyword>
<accession>A0A183ERJ1</accession>
<dbReference type="GO" id="GO:0051731">
    <property type="term" value="F:polynucleotide 5'-hydroxyl-kinase activity"/>
    <property type="evidence" value="ECO:0007669"/>
    <property type="project" value="InterPro"/>
</dbReference>
<evidence type="ECO:0000259" key="6">
    <source>
        <dbReference type="Pfam" id="PF16575"/>
    </source>
</evidence>
<dbReference type="EMBL" id="UYRT01098265">
    <property type="protein sequence ID" value="VDN41673.1"/>
    <property type="molecule type" value="Genomic_DNA"/>
</dbReference>
<organism evidence="9">
    <name type="scientific">Gongylonema pulchrum</name>
    <dbReference type="NCBI Taxonomy" id="637853"/>
    <lineage>
        <taxon>Eukaryota</taxon>
        <taxon>Metazoa</taxon>
        <taxon>Ecdysozoa</taxon>
        <taxon>Nematoda</taxon>
        <taxon>Chromadorea</taxon>
        <taxon>Rhabditida</taxon>
        <taxon>Spirurina</taxon>
        <taxon>Spiruromorpha</taxon>
        <taxon>Spiruroidea</taxon>
        <taxon>Gongylonematidae</taxon>
        <taxon>Gongylonema</taxon>
    </lineage>
</organism>
<dbReference type="InterPro" id="IPR045116">
    <property type="entry name" value="Clp1/Grc3"/>
</dbReference>
<reference evidence="9" key="1">
    <citation type="submission" date="2016-06" db="UniProtKB">
        <authorList>
            <consortium name="WormBaseParasite"/>
        </authorList>
    </citation>
    <scope>IDENTIFICATION</scope>
</reference>
<dbReference type="Pfam" id="PF16575">
    <property type="entry name" value="CLP1_P"/>
    <property type="match status" value="1"/>
</dbReference>
<dbReference type="GO" id="GO:0005524">
    <property type="term" value="F:ATP binding"/>
    <property type="evidence" value="ECO:0007669"/>
    <property type="project" value="UniProtKB-KW"/>
</dbReference>
<dbReference type="Proteomes" id="UP000271098">
    <property type="component" value="Unassembled WGS sequence"/>
</dbReference>
<evidence type="ECO:0000256" key="1">
    <source>
        <dbReference type="ARBA" id="ARBA00011003"/>
    </source>
</evidence>
<reference evidence="7 8" key="2">
    <citation type="submission" date="2018-11" db="EMBL/GenBank/DDBJ databases">
        <authorList>
            <consortium name="Pathogen Informatics"/>
        </authorList>
    </citation>
    <scope>NUCLEOTIDE SEQUENCE [LARGE SCALE GENOMIC DNA]</scope>
</reference>
<sequence length="192" mass="21939">MCAFMRQFYGQLFFVPRDSEECCAVGPHCSVLQFSFRPSVYILDCDIGQAEMNPPGCVSLLKVNSPLLGVPMFQQRTVLADTYFYGRIVFKDDMTSYLMLLRRLLERFKSVSDPSSPLLINTCGWVEGTLFDPDFLFTLTTPTGPNYQVTKLNYLISNLLVSSQQKKRFYTIDLFVFCLTTSSIGWRAEHRG</sequence>
<keyword evidence="2" id="KW-0808">Transferase</keyword>
<dbReference type="Gene3D" id="3.40.50.300">
    <property type="entry name" value="P-loop containing nucleotide triphosphate hydrolases"/>
    <property type="match status" value="1"/>
</dbReference>
<dbReference type="AlphaFoldDB" id="A0A183ERJ1"/>
<evidence type="ECO:0000256" key="2">
    <source>
        <dbReference type="ARBA" id="ARBA00022679"/>
    </source>
</evidence>
<protein>
    <submittedName>
        <fullName evidence="9">CLP1_P domain-containing protein</fullName>
    </submittedName>
</protein>
<evidence type="ECO:0000256" key="5">
    <source>
        <dbReference type="ARBA" id="ARBA00022840"/>
    </source>
</evidence>
<dbReference type="PANTHER" id="PTHR12755">
    <property type="entry name" value="CLEAVAGE/POLYADENYLATION FACTOR IA SUBUNIT CLP1P"/>
    <property type="match status" value="1"/>
</dbReference>
<dbReference type="InterPro" id="IPR027417">
    <property type="entry name" value="P-loop_NTPase"/>
</dbReference>
<evidence type="ECO:0000313" key="8">
    <source>
        <dbReference type="Proteomes" id="UP000271098"/>
    </source>
</evidence>
<comment type="similarity">
    <text evidence="1">Belongs to the Clp1 family. NOL9/GRC3 subfamily.</text>
</comment>
<dbReference type="GO" id="GO:0000448">
    <property type="term" value="P:cleavage in ITS2 between 5.8S rRNA and LSU-rRNA of tricistronic rRNA transcript (SSU-rRNA, 5.8S rRNA, LSU-rRNA)"/>
    <property type="evidence" value="ECO:0007669"/>
    <property type="project" value="TreeGrafter"/>
</dbReference>
<evidence type="ECO:0000256" key="3">
    <source>
        <dbReference type="ARBA" id="ARBA00022741"/>
    </source>
</evidence>
<feature type="domain" description="Clp1 P-loop" evidence="6">
    <location>
        <begin position="39"/>
        <end position="129"/>
    </location>
</feature>
<dbReference type="OrthoDB" id="2405412at2759"/>
<dbReference type="WBParaSite" id="GPUH_0002361201-mRNA-1">
    <property type="protein sequence ID" value="GPUH_0002361201-mRNA-1"/>
    <property type="gene ID" value="GPUH_0002361201"/>
</dbReference>
<dbReference type="InterPro" id="IPR032319">
    <property type="entry name" value="CLP1_P"/>
</dbReference>
<keyword evidence="4" id="KW-0418">Kinase</keyword>